<dbReference type="InterPro" id="IPR006146">
    <property type="entry name" value="5'-Nucleotdase_CS"/>
</dbReference>
<dbReference type="InterPro" id="IPR036907">
    <property type="entry name" value="5'-Nucleotdase_C_sf"/>
</dbReference>
<dbReference type="InterPro" id="IPR008334">
    <property type="entry name" value="5'-Nucleotdase_C"/>
</dbReference>
<dbReference type="InterPro" id="IPR004843">
    <property type="entry name" value="Calcineurin-like_PHP"/>
</dbReference>
<evidence type="ECO:0000256" key="2">
    <source>
        <dbReference type="RuleBase" id="RU362119"/>
    </source>
</evidence>
<evidence type="ECO:0000313" key="5">
    <source>
        <dbReference type="EMBL" id="HDP78895.1"/>
    </source>
</evidence>
<comment type="similarity">
    <text evidence="2">Belongs to the 5'-nucleotidase family.</text>
</comment>
<dbReference type="PANTHER" id="PTHR11575">
    <property type="entry name" value="5'-NUCLEOTIDASE-RELATED"/>
    <property type="match status" value="1"/>
</dbReference>
<dbReference type="Gene3D" id="3.60.21.10">
    <property type="match status" value="1"/>
</dbReference>
<dbReference type="GO" id="GO:0008768">
    <property type="term" value="F:UDP-sugar diphosphatase activity"/>
    <property type="evidence" value="ECO:0007669"/>
    <property type="project" value="TreeGrafter"/>
</dbReference>
<dbReference type="GO" id="GO:0046872">
    <property type="term" value="F:metal ion binding"/>
    <property type="evidence" value="ECO:0007669"/>
    <property type="project" value="InterPro"/>
</dbReference>
<evidence type="ECO:0000259" key="4">
    <source>
        <dbReference type="Pfam" id="PF02872"/>
    </source>
</evidence>
<sequence length="485" mass="52590">MKKVLLITLLLVMAIFVVAQRLTIVHINDTHGHIWPEGDYGGLAAVATLINQVRAENPNTLFLHAGDINTGVPESDLQDAAPDIVALNLMKVDAMAIGNHEFDNDASVLAKQMEIADFPFLSANIYKDGKPAFQEYMIKEVAGIKVAIVGFTAQETEILEYLYAKDYEWKDVIEVAKEIIPELEAQADIVIALTHMGSNPVLVGPNSWELAKAVDGIDIIIDGHSHTFYERPEIINETIIVSAGEWAKNLGRLELEIVDDTVIFVSFRNLPVIAEEIEPDFAVATVLDYFKKAGGEALNIVVGETSIRLEGDRGVVRAQDTNLGYLICDAMVWKSGADLAISNSGGIRASIEAGPVTYRDILTVLPFGNTLYVVDVPGTALRDLLEYTATREAGQGAMPQVSGVTYVIENKEAKDILVNGEPIDDNKVYKVATNNYLASGGDGYTVLAGLSGYDTGFVLADVVVEFVGEISPITAYADSGRITRK</sequence>
<dbReference type="PANTHER" id="PTHR11575:SF24">
    <property type="entry name" value="5'-NUCLEOTIDASE"/>
    <property type="match status" value="1"/>
</dbReference>
<organism evidence="5">
    <name type="scientific">Mesotoga infera</name>
    <dbReference type="NCBI Taxonomy" id="1236046"/>
    <lineage>
        <taxon>Bacteria</taxon>
        <taxon>Thermotogati</taxon>
        <taxon>Thermotogota</taxon>
        <taxon>Thermotogae</taxon>
        <taxon>Kosmotogales</taxon>
        <taxon>Kosmotogaceae</taxon>
        <taxon>Mesotoga</taxon>
    </lineage>
</organism>
<dbReference type="InterPro" id="IPR006179">
    <property type="entry name" value="5_nucleotidase/apyrase"/>
</dbReference>
<dbReference type="Proteomes" id="UP000886198">
    <property type="component" value="Unassembled WGS sequence"/>
</dbReference>
<evidence type="ECO:0000259" key="3">
    <source>
        <dbReference type="Pfam" id="PF00149"/>
    </source>
</evidence>
<reference evidence="5" key="1">
    <citation type="journal article" date="2020" name="mSystems">
        <title>Genome- and Community-Level Interaction Insights into Carbon Utilization and Element Cycling Functions of Hydrothermarchaeota in Hydrothermal Sediment.</title>
        <authorList>
            <person name="Zhou Z."/>
            <person name="Liu Y."/>
            <person name="Xu W."/>
            <person name="Pan J."/>
            <person name="Luo Z.H."/>
            <person name="Li M."/>
        </authorList>
    </citation>
    <scope>NUCLEOTIDE SEQUENCE [LARGE SCALE GENOMIC DNA]</scope>
    <source>
        <strain evidence="5">SpSt-1179</strain>
    </source>
</reference>
<dbReference type="Pfam" id="PF00149">
    <property type="entry name" value="Metallophos"/>
    <property type="match status" value="1"/>
</dbReference>
<name>A0A7C1CWY2_9BACT</name>
<dbReference type="SUPFAM" id="SSF55816">
    <property type="entry name" value="5'-nucleotidase (syn. UDP-sugar hydrolase), C-terminal domain"/>
    <property type="match status" value="1"/>
</dbReference>
<dbReference type="Pfam" id="PF02872">
    <property type="entry name" value="5_nucleotid_C"/>
    <property type="match status" value="1"/>
</dbReference>
<dbReference type="Gene3D" id="3.90.780.10">
    <property type="entry name" value="5'-Nucleotidase, C-terminal domain"/>
    <property type="match status" value="1"/>
</dbReference>
<keyword evidence="1" id="KW-0732">Signal</keyword>
<evidence type="ECO:0000256" key="1">
    <source>
        <dbReference type="ARBA" id="ARBA00022729"/>
    </source>
</evidence>
<feature type="domain" description="Calcineurin-like phosphoesterase" evidence="3">
    <location>
        <begin position="23"/>
        <end position="227"/>
    </location>
</feature>
<keyword evidence="2" id="KW-0547">Nucleotide-binding</keyword>
<dbReference type="EMBL" id="DSBT01000374">
    <property type="protein sequence ID" value="HDP78895.1"/>
    <property type="molecule type" value="Genomic_DNA"/>
</dbReference>
<dbReference type="GO" id="GO:0030288">
    <property type="term" value="C:outer membrane-bounded periplasmic space"/>
    <property type="evidence" value="ECO:0007669"/>
    <property type="project" value="TreeGrafter"/>
</dbReference>
<dbReference type="PROSITE" id="PS00785">
    <property type="entry name" value="5_NUCLEOTIDASE_1"/>
    <property type="match status" value="1"/>
</dbReference>
<dbReference type="PRINTS" id="PR01607">
    <property type="entry name" value="APYRASEFAMLY"/>
</dbReference>
<dbReference type="InterPro" id="IPR029052">
    <property type="entry name" value="Metallo-depent_PP-like"/>
</dbReference>
<protein>
    <submittedName>
        <fullName evidence="5">Bifunctional UDP-sugar hydrolase/5'-nucleotidase</fullName>
    </submittedName>
</protein>
<keyword evidence="2 5" id="KW-0378">Hydrolase</keyword>
<dbReference type="SUPFAM" id="SSF56300">
    <property type="entry name" value="Metallo-dependent phosphatases"/>
    <property type="match status" value="1"/>
</dbReference>
<dbReference type="AlphaFoldDB" id="A0A7C1CWY2"/>
<feature type="domain" description="5'-Nucleotidase C-terminal" evidence="4">
    <location>
        <begin position="302"/>
        <end position="448"/>
    </location>
</feature>
<proteinExistence type="inferred from homology"/>
<dbReference type="GO" id="GO:0008253">
    <property type="term" value="F:5'-nucleotidase activity"/>
    <property type="evidence" value="ECO:0007669"/>
    <property type="project" value="TreeGrafter"/>
</dbReference>
<dbReference type="GO" id="GO:0009166">
    <property type="term" value="P:nucleotide catabolic process"/>
    <property type="evidence" value="ECO:0007669"/>
    <property type="project" value="InterPro"/>
</dbReference>
<dbReference type="GO" id="GO:0000166">
    <property type="term" value="F:nucleotide binding"/>
    <property type="evidence" value="ECO:0007669"/>
    <property type="project" value="UniProtKB-KW"/>
</dbReference>
<accession>A0A7C1CWY2</accession>
<comment type="caution">
    <text evidence="5">The sequence shown here is derived from an EMBL/GenBank/DDBJ whole genome shotgun (WGS) entry which is preliminary data.</text>
</comment>
<gene>
    <name evidence="5" type="ORF">ENN47_12125</name>
</gene>